<evidence type="ECO:0000256" key="2">
    <source>
        <dbReference type="ARBA" id="ARBA00022771"/>
    </source>
</evidence>
<dbReference type="InterPro" id="IPR036885">
    <property type="entry name" value="SWIB_MDM2_dom_sf"/>
</dbReference>
<reference evidence="12" key="2">
    <citation type="submission" date="2023-05" db="EMBL/GenBank/DDBJ databases">
        <authorList>
            <person name="Schelkunov M.I."/>
        </authorList>
    </citation>
    <scope>NUCLEOTIDE SEQUENCE</scope>
    <source>
        <strain evidence="12">Hsosn_3</strain>
        <tissue evidence="12">Leaf</tissue>
    </source>
</reference>
<feature type="compositionally biased region" description="Polar residues" evidence="6">
    <location>
        <begin position="1569"/>
        <end position="1592"/>
    </location>
</feature>
<dbReference type="Gene3D" id="3.90.70.200">
    <property type="entry name" value="Plus-3 domain"/>
    <property type="match status" value="1"/>
</dbReference>
<dbReference type="SUPFAM" id="SSF55277">
    <property type="entry name" value="GYF domain"/>
    <property type="match status" value="1"/>
</dbReference>
<dbReference type="Proteomes" id="UP001237642">
    <property type="component" value="Unassembled WGS sequence"/>
</dbReference>
<keyword evidence="2 5" id="KW-0863">Zinc-finger</keyword>
<dbReference type="SMART" id="SM00719">
    <property type="entry name" value="Plus3"/>
    <property type="match status" value="1"/>
</dbReference>
<dbReference type="PROSITE" id="PS01359">
    <property type="entry name" value="ZF_PHD_1"/>
    <property type="match status" value="1"/>
</dbReference>
<feature type="compositionally biased region" description="Polar residues" evidence="6">
    <location>
        <begin position="1193"/>
        <end position="1214"/>
    </location>
</feature>
<feature type="compositionally biased region" description="Basic residues" evidence="6">
    <location>
        <begin position="595"/>
        <end position="605"/>
    </location>
</feature>
<dbReference type="InterPro" id="IPR001965">
    <property type="entry name" value="Znf_PHD"/>
</dbReference>
<dbReference type="GO" id="GO:0008270">
    <property type="term" value="F:zinc ion binding"/>
    <property type="evidence" value="ECO:0007669"/>
    <property type="project" value="UniProtKB-KW"/>
</dbReference>
<dbReference type="Gene3D" id="3.30.1490.40">
    <property type="match status" value="1"/>
</dbReference>
<feature type="domain" description="Plus3" evidence="10">
    <location>
        <begin position="765"/>
        <end position="898"/>
    </location>
</feature>
<dbReference type="SMART" id="SM00444">
    <property type="entry name" value="GYF"/>
    <property type="match status" value="1"/>
</dbReference>
<feature type="domain" description="PHD-type" evidence="7">
    <location>
        <begin position="406"/>
        <end position="474"/>
    </location>
</feature>
<feature type="domain" description="C3H1-type" evidence="8">
    <location>
        <begin position="1604"/>
        <end position="1626"/>
    </location>
</feature>
<dbReference type="SUPFAM" id="SSF57903">
    <property type="entry name" value="FYVE/PHD zinc finger"/>
    <property type="match status" value="1"/>
</dbReference>
<evidence type="ECO:0000256" key="5">
    <source>
        <dbReference type="PROSITE-ProRule" id="PRU00723"/>
    </source>
</evidence>
<dbReference type="InterPro" id="IPR011011">
    <property type="entry name" value="Znf_FYVE_PHD"/>
</dbReference>
<dbReference type="InterPro" id="IPR000571">
    <property type="entry name" value="Znf_CCCH"/>
</dbReference>
<sequence>MEENDDNSSIKSSVENQEHIVRNKCGEILVDFKECDFDDLKLLVEANEGLISVNKMLNHLDEERVMSFDNELSVFVCGVETGDFVIESKDVFEIDVEANGGNVVEAKGVCEIETERKGVGEVESGVLKSNDVFEIEGNGINEVEGEDVYEKIEGGLEVVNVLEVVNESEVKGFMEEVVKLEGKVVSESEMEDVLGTELEAVKADCETRLSDKDVGEIDDEVKGKCETIGTKLMAESDEVDNVGEENVEMEFVVGELLNGDEVIDGMSKDKLENSSGLAGVADDKAMEDTSLVMDYESKGNDDVMESVPELSDEDGMEIARGDNGDEVEVVVSQPDSVLQSAEDEEDEKMVGDEDISAADIEMETGIEADDSKKITGGKRKRGKNTKAAAKAAAKAQIRNALPVEEEDVCFICFDGGDLVLCDRKNCPKAYHPSCVNRDEKFFRAKGRWNCGWHQCSHKNCQKNAYYMCYTCTFSLCKGCIKDAVILCVRGNKGFCEGCIKIVMMIEDTAQANQAQIDFDDKSSWEYLFKDYWIDLKNKLSISPVEIAQAKNPWKLSNIGTGKNESPCELLDIKNGGAFCTDNTSDNPEASEPKMGKYKKRPKSRSKQNELTCEAVSVGSEGRSTTKSTEWASTDLLELVMHMRDGDVTVLSQFDVQALLLEYIKRNKLRDPHRKSQIICDARLEKIFGKARVGHFEILKLLESHFLIKEDTQIDDVQGSVVDTETSHLDADGNDESLTKNRKVWKRKPGKKGGRGCQSNLDDYAAIDIHNISLIYLRRKLMEDLLEDLETFNDKVVGTFVRIRISASNQNQDIYRLVQVKGVSKVDDYYRVGKRTTNLMLEIVNLNKTEVISIDSISNQEFTEDECKRLRQSIKCGLIDLLTVGVILDKAMEVQVARVNAWLESELLRLTHLRDRASDLGKKKQLRECVEGLQLLRRPEERKRRLEDIPEIHADPKMEPNFKSEDNDSEIDSYKQEMSTRDKDSGFSRRRREPISPGSGDVNDSWSGDGNNSSKNGEFNRNLSMKTLANKVEDAPLDIGISTDNSWNHGRGSQTEKLNILENPTLATSSEALGLNSTSAARSDSFSHAQPQIFPAALTSPVSISAINISEKNKMWHYEDPQKKVQGPFSMVQLRKWSNTGYFPADLRIWSSSGNKDDSLLLTDALEGKFLPASRNWAVASVEVPVLSADKANPNYSGRNNWVNLPSSTPKQSSARECPPTADVTLLGSIDLHSPAAATPDSTRTSKLVSENSFSSSAFDASPNPEQGNFAVSTNSLDNAQSTAAAQSNGVQSVSHPFIVPETNGNIVNLVTGQNPASGTQGWGSSLAQILEANSLNQASNQHPAYPQWDGVPSTPVQNPATNFPMPGVSQLRNPWRPPSENNQSISQPNVQWGMGIADNSAPAQNLQPENLTSSLVSVQVIPNMGWVGPNPNINLVASVQGPPPMNMNAGWVASAGNPGAGFQGAVPGNVNPGWVAQPSNASGSMQMVGPTNVNQCWLPNMTPNAQGAVSGNGNASLVAPTSNLGPNVQGQRPGNANLGWSAASGNANQGWGSPAGSQGNNRREHQRNGNKFSGQRDQGCQRGRNWNQQSSYRGGGSTHSCRGICYVFRDTGHCRRGDSCRFRHSS</sequence>
<gene>
    <name evidence="12" type="ORF">POM88_035578</name>
</gene>
<evidence type="ECO:0000256" key="1">
    <source>
        <dbReference type="ARBA" id="ARBA00022723"/>
    </source>
</evidence>
<feature type="compositionally biased region" description="Low complexity" evidence="6">
    <location>
        <begin position="997"/>
        <end position="1016"/>
    </location>
</feature>
<feature type="compositionally biased region" description="Polar residues" evidence="6">
    <location>
        <begin position="1519"/>
        <end position="1534"/>
    </location>
</feature>
<evidence type="ECO:0000313" key="13">
    <source>
        <dbReference type="Proteomes" id="UP001237642"/>
    </source>
</evidence>
<dbReference type="FunFam" id="3.30.40.10:FF:000303">
    <property type="entry name" value="Zinc finger CCCH domain-containing protein 19"/>
    <property type="match status" value="1"/>
</dbReference>
<dbReference type="SMART" id="SM00249">
    <property type="entry name" value="PHD"/>
    <property type="match status" value="1"/>
</dbReference>
<keyword evidence="3 5" id="KW-0862">Zinc</keyword>
<dbReference type="InterPro" id="IPR003169">
    <property type="entry name" value="GYF"/>
</dbReference>
<feature type="compositionally biased region" description="Polar residues" evidence="6">
    <location>
        <begin position="1543"/>
        <end position="1560"/>
    </location>
</feature>
<keyword evidence="4" id="KW-0238">DNA-binding</keyword>
<keyword evidence="1 5" id="KW-0479">Metal-binding</keyword>
<dbReference type="SUPFAM" id="SSF159042">
    <property type="entry name" value="Plus3-like"/>
    <property type="match status" value="1"/>
</dbReference>
<evidence type="ECO:0000259" key="9">
    <source>
        <dbReference type="PROSITE" id="PS50829"/>
    </source>
</evidence>
<dbReference type="Pfam" id="PF02201">
    <property type="entry name" value="SWIB"/>
    <property type="match status" value="1"/>
</dbReference>
<feature type="domain" description="GYF" evidence="9">
    <location>
        <begin position="1112"/>
        <end position="1166"/>
    </location>
</feature>
<dbReference type="PANTHER" id="PTHR46695">
    <property type="entry name" value="ZINC FINGER CCCH DOMAIN-CONTAINING PROTEIN 44-RELATED"/>
    <property type="match status" value="1"/>
</dbReference>
<evidence type="ECO:0000256" key="4">
    <source>
        <dbReference type="ARBA" id="ARBA00023125"/>
    </source>
</evidence>
<dbReference type="InterPro" id="IPR004343">
    <property type="entry name" value="Plus-3_dom"/>
</dbReference>
<evidence type="ECO:0000313" key="12">
    <source>
        <dbReference type="EMBL" id="KAK1369486.1"/>
    </source>
</evidence>
<feature type="region of interest" description="Disordered" evidence="6">
    <location>
        <begin position="1519"/>
        <end position="1598"/>
    </location>
</feature>
<feature type="domain" description="DM2" evidence="11">
    <location>
        <begin position="624"/>
        <end position="707"/>
    </location>
</feature>
<dbReference type="InterPro" id="IPR019786">
    <property type="entry name" value="Zinc_finger_PHD-type_CS"/>
</dbReference>
<evidence type="ECO:0000256" key="3">
    <source>
        <dbReference type="ARBA" id="ARBA00022833"/>
    </source>
</evidence>
<dbReference type="InterPro" id="IPR035445">
    <property type="entry name" value="GYF-like_dom_sf"/>
</dbReference>
<evidence type="ECO:0000259" key="8">
    <source>
        <dbReference type="PROSITE" id="PS50103"/>
    </source>
</evidence>
<dbReference type="Pfam" id="PF02213">
    <property type="entry name" value="GYF"/>
    <property type="match status" value="1"/>
</dbReference>
<dbReference type="InterPro" id="IPR019787">
    <property type="entry name" value="Znf_PHD-finger"/>
</dbReference>
<dbReference type="CDD" id="cd00072">
    <property type="entry name" value="GYF"/>
    <property type="match status" value="1"/>
</dbReference>
<dbReference type="InterPro" id="IPR003121">
    <property type="entry name" value="SWIB_MDM2_domain"/>
</dbReference>
<dbReference type="PROSITE" id="PS51925">
    <property type="entry name" value="SWIB_MDM2"/>
    <property type="match status" value="1"/>
</dbReference>
<protein>
    <submittedName>
        <fullName evidence="12">RDR2-independent DNA methylation protein</fullName>
    </submittedName>
</protein>
<dbReference type="Pfam" id="PF03126">
    <property type="entry name" value="Plus-3"/>
    <property type="match status" value="1"/>
</dbReference>
<dbReference type="PROSITE" id="PS50829">
    <property type="entry name" value="GYF"/>
    <property type="match status" value="1"/>
</dbReference>
<comment type="caution">
    <text evidence="12">The sequence shown here is derived from an EMBL/GenBank/DDBJ whole genome shotgun (WGS) entry which is preliminary data.</text>
</comment>
<dbReference type="SUPFAM" id="SSF47592">
    <property type="entry name" value="SWIB/MDM2 domain"/>
    <property type="match status" value="1"/>
</dbReference>
<dbReference type="InterPro" id="IPR058668">
    <property type="entry name" value="NERD_dom"/>
</dbReference>
<feature type="region of interest" description="Disordered" evidence="6">
    <location>
        <begin position="945"/>
        <end position="1020"/>
    </location>
</feature>
<dbReference type="PROSITE" id="PS51360">
    <property type="entry name" value="PLUS3"/>
    <property type="match status" value="1"/>
</dbReference>
<reference evidence="12" key="1">
    <citation type="submission" date="2023-02" db="EMBL/GenBank/DDBJ databases">
        <title>Genome of toxic invasive species Heracleum sosnowskyi carries increased number of genes despite the absence of recent whole-genome duplications.</title>
        <authorList>
            <person name="Schelkunov M."/>
            <person name="Shtratnikova V."/>
            <person name="Makarenko M."/>
            <person name="Klepikova A."/>
            <person name="Omelchenko D."/>
            <person name="Novikova G."/>
            <person name="Obukhova E."/>
            <person name="Bogdanov V."/>
            <person name="Penin A."/>
            <person name="Logacheva M."/>
        </authorList>
    </citation>
    <scope>NUCLEOTIDE SEQUENCE</scope>
    <source>
        <strain evidence="12">Hsosn_3</strain>
        <tissue evidence="12">Leaf</tissue>
    </source>
</reference>
<feature type="region of interest" description="Disordered" evidence="6">
    <location>
        <begin position="1192"/>
        <end position="1218"/>
    </location>
</feature>
<proteinExistence type="predicted"/>
<evidence type="ECO:0000259" key="10">
    <source>
        <dbReference type="PROSITE" id="PS51360"/>
    </source>
</evidence>
<dbReference type="CDD" id="cd15568">
    <property type="entry name" value="PHD5_NSD"/>
    <property type="match status" value="1"/>
</dbReference>
<dbReference type="InterPro" id="IPR036128">
    <property type="entry name" value="Plus3-like_sf"/>
</dbReference>
<dbReference type="InterPro" id="IPR019835">
    <property type="entry name" value="SWIB_domain"/>
</dbReference>
<feature type="zinc finger region" description="C3H1-type" evidence="5">
    <location>
        <begin position="1604"/>
        <end position="1626"/>
    </location>
</feature>
<dbReference type="Pfam" id="PF25980">
    <property type="entry name" value="NERD_plant"/>
    <property type="match status" value="1"/>
</dbReference>
<dbReference type="SMART" id="SM00151">
    <property type="entry name" value="SWIB"/>
    <property type="match status" value="1"/>
</dbReference>
<dbReference type="EMBL" id="JAUIZM010000008">
    <property type="protein sequence ID" value="KAK1369486.1"/>
    <property type="molecule type" value="Genomic_DNA"/>
</dbReference>
<dbReference type="PROSITE" id="PS50103">
    <property type="entry name" value="ZF_C3H1"/>
    <property type="match status" value="1"/>
</dbReference>
<feature type="region of interest" description="Disordered" evidence="6">
    <location>
        <begin position="581"/>
        <end position="626"/>
    </location>
</feature>
<dbReference type="Gene3D" id="1.10.245.10">
    <property type="entry name" value="SWIB/MDM2 domain"/>
    <property type="match status" value="1"/>
</dbReference>
<dbReference type="PANTHER" id="PTHR46695:SF5">
    <property type="entry name" value="RNA POLYMERASE-ASSOCIATED PROTEIN RTF1 HOMOLOG"/>
    <property type="match status" value="1"/>
</dbReference>
<evidence type="ECO:0000259" key="7">
    <source>
        <dbReference type="PROSITE" id="PS50016"/>
    </source>
</evidence>
<name>A0AAD8HLV5_9APIA</name>
<evidence type="ECO:0000256" key="6">
    <source>
        <dbReference type="SAM" id="MobiDB-lite"/>
    </source>
</evidence>
<dbReference type="InterPro" id="IPR013083">
    <property type="entry name" value="Znf_RING/FYVE/PHD"/>
</dbReference>
<dbReference type="PROSITE" id="PS50016">
    <property type="entry name" value="ZF_PHD_2"/>
    <property type="match status" value="1"/>
</dbReference>
<accession>A0AAD8HLV5</accession>
<organism evidence="12 13">
    <name type="scientific">Heracleum sosnowskyi</name>
    <dbReference type="NCBI Taxonomy" id="360622"/>
    <lineage>
        <taxon>Eukaryota</taxon>
        <taxon>Viridiplantae</taxon>
        <taxon>Streptophyta</taxon>
        <taxon>Embryophyta</taxon>
        <taxon>Tracheophyta</taxon>
        <taxon>Spermatophyta</taxon>
        <taxon>Magnoliopsida</taxon>
        <taxon>eudicotyledons</taxon>
        <taxon>Gunneridae</taxon>
        <taxon>Pentapetalae</taxon>
        <taxon>asterids</taxon>
        <taxon>campanulids</taxon>
        <taxon>Apiales</taxon>
        <taxon>Apiaceae</taxon>
        <taxon>Apioideae</taxon>
        <taxon>apioid superclade</taxon>
        <taxon>Tordylieae</taxon>
        <taxon>Tordyliinae</taxon>
        <taxon>Heracleum</taxon>
    </lineage>
</organism>
<dbReference type="CDD" id="cd10567">
    <property type="entry name" value="SWIB-MDM2_like"/>
    <property type="match status" value="1"/>
</dbReference>
<keyword evidence="13" id="KW-1185">Reference proteome</keyword>
<feature type="compositionally biased region" description="Basic and acidic residues" evidence="6">
    <location>
        <begin position="945"/>
        <end position="986"/>
    </location>
</feature>
<evidence type="ECO:0000259" key="11">
    <source>
        <dbReference type="PROSITE" id="PS51925"/>
    </source>
</evidence>
<dbReference type="GO" id="GO:0003677">
    <property type="term" value="F:DNA binding"/>
    <property type="evidence" value="ECO:0007669"/>
    <property type="project" value="UniProtKB-KW"/>
</dbReference>
<dbReference type="Gene3D" id="3.30.40.10">
    <property type="entry name" value="Zinc/RING finger domain, C3HC4 (zinc finger)"/>
    <property type="match status" value="1"/>
</dbReference>